<keyword evidence="3" id="KW-1185">Reference proteome</keyword>
<reference evidence="2 3" key="1">
    <citation type="submission" date="2019-11" db="EMBL/GenBank/DDBJ databases">
        <authorList>
            <person name="Yuan L."/>
        </authorList>
    </citation>
    <scope>NUCLEOTIDE SEQUENCE [LARGE SCALE GENOMIC DNA]</scope>
    <source>
        <strain evidence="2 3">TRM43335</strain>
    </source>
</reference>
<dbReference type="OrthoDB" id="9802683at2"/>
<proteinExistence type="predicted"/>
<comment type="caution">
    <text evidence="2">The sequence shown here is derived from an EMBL/GenBank/DDBJ whole genome shotgun (WGS) entry which is preliminary data.</text>
</comment>
<organism evidence="2 3">
    <name type="scientific">Streptomyces taklimakanensis</name>
    <dbReference type="NCBI Taxonomy" id="2569853"/>
    <lineage>
        <taxon>Bacteria</taxon>
        <taxon>Bacillati</taxon>
        <taxon>Actinomycetota</taxon>
        <taxon>Actinomycetes</taxon>
        <taxon>Kitasatosporales</taxon>
        <taxon>Streptomycetaceae</taxon>
        <taxon>Streptomyces</taxon>
    </lineage>
</organism>
<evidence type="ECO:0000313" key="2">
    <source>
        <dbReference type="EMBL" id="MTE22152.1"/>
    </source>
</evidence>
<feature type="signal peptide" evidence="1">
    <location>
        <begin position="1"/>
        <end position="21"/>
    </location>
</feature>
<evidence type="ECO:0000313" key="3">
    <source>
        <dbReference type="Proteomes" id="UP000473014"/>
    </source>
</evidence>
<dbReference type="AlphaFoldDB" id="A0A6G2BJT3"/>
<dbReference type="SUPFAM" id="SSF50998">
    <property type="entry name" value="Quinoprotein alcohol dehydrogenase-like"/>
    <property type="match status" value="1"/>
</dbReference>
<evidence type="ECO:0000256" key="1">
    <source>
        <dbReference type="SAM" id="SignalP"/>
    </source>
</evidence>
<feature type="chain" id="PRO_5026282898" evidence="1">
    <location>
        <begin position="22"/>
        <end position="503"/>
    </location>
</feature>
<gene>
    <name evidence="2" type="ORF">F0L17_24245</name>
</gene>
<sequence>MLVAAVVALSPLALATGPAHAADEPTLTADPLSTWQTDGIVWTLAYAEGVVYAGGTFEHIRPPGAAPGTGELPRKNFAAFDAVTGEPLPCAPAFTGGVETVRAMKASPDGSVLYIGGSFGSAGGVGRSNTAALDTADCTIDDAWKPAVSSVVRAIDVTDTTVYIGGQFTTVQGETRERVAALTRDGRLLPFNVTVRGSSISNDPTPGINAITVSPEHGKVVIGGRFTSINGSLLNSVHGLVGLDATTGEIVNRFTGWIPRRSAVKSLVNDGTNFYLGAEGTGGGVFDGRVAGRLSDGAMLWKDTCLGATQAVVPYRGVLYSGSHAHDCSQTPGGFPEHQNRQHLLAQSIADETILTWFPDTNGGIGEKLGPRAMVMADGILWTGGEFTAVNDAPQQGLTRFAAAPDTGAPLVPAFSGTSDAPGKITLSWRAAWDRDDGVLTYLVRRDGVLVATLDRESRSWDRPTVTFTDTVAPGATHRYSLEVTDGTNLSSRNGPLYVTAAD</sequence>
<protein>
    <submittedName>
        <fullName evidence="2">Fibronectin type III domain-containing protein</fullName>
    </submittedName>
</protein>
<dbReference type="EMBL" id="WIXO01000001">
    <property type="protein sequence ID" value="MTE22152.1"/>
    <property type="molecule type" value="Genomic_DNA"/>
</dbReference>
<dbReference type="Proteomes" id="UP000473014">
    <property type="component" value="Unassembled WGS sequence"/>
</dbReference>
<name>A0A6G2BJT3_9ACTN</name>
<keyword evidence="1" id="KW-0732">Signal</keyword>
<accession>A0A6G2BJT3</accession>
<dbReference type="InterPro" id="IPR011047">
    <property type="entry name" value="Quinoprotein_ADH-like_sf"/>
</dbReference>